<feature type="region of interest" description="Disordered" evidence="2">
    <location>
        <begin position="68"/>
        <end position="91"/>
    </location>
</feature>
<reference evidence="4" key="1">
    <citation type="journal article" date="2020" name="bioRxiv">
        <title>Comparative genomics of Chlamydomonas.</title>
        <authorList>
            <person name="Craig R.J."/>
            <person name="Hasan A.R."/>
            <person name="Ness R.W."/>
            <person name="Keightley P.D."/>
        </authorList>
    </citation>
    <scope>NUCLEOTIDE SEQUENCE</scope>
    <source>
        <strain evidence="4">SAG 7.73</strain>
    </source>
</reference>
<feature type="region of interest" description="Disordered" evidence="2">
    <location>
        <begin position="121"/>
        <end position="144"/>
    </location>
</feature>
<dbReference type="PANTHER" id="PTHR16255">
    <property type="entry name" value="REQUIRED FOR MEIOTIC NUCLEAR DIVISION PROTEIN 1 HOMOLOG"/>
    <property type="match status" value="1"/>
</dbReference>
<accession>A0A835VVE1</accession>
<feature type="domain" description="DUF155" evidence="3">
    <location>
        <begin position="584"/>
        <end position="706"/>
    </location>
</feature>
<comment type="similarity">
    <text evidence="1">Belongs to the RMD1/sif2 family.</text>
</comment>
<proteinExistence type="inferred from homology"/>
<evidence type="ECO:0000313" key="4">
    <source>
        <dbReference type="EMBL" id="KAG2426566.1"/>
    </source>
</evidence>
<evidence type="ECO:0000259" key="3">
    <source>
        <dbReference type="Pfam" id="PF02582"/>
    </source>
</evidence>
<dbReference type="AlphaFoldDB" id="A0A835VVE1"/>
<organism evidence="4 5">
    <name type="scientific">Chlamydomonas incerta</name>
    <dbReference type="NCBI Taxonomy" id="51695"/>
    <lineage>
        <taxon>Eukaryota</taxon>
        <taxon>Viridiplantae</taxon>
        <taxon>Chlorophyta</taxon>
        <taxon>core chlorophytes</taxon>
        <taxon>Chlorophyceae</taxon>
        <taxon>CS clade</taxon>
        <taxon>Chlamydomonadales</taxon>
        <taxon>Chlamydomonadaceae</taxon>
        <taxon>Chlamydomonas</taxon>
    </lineage>
</organism>
<evidence type="ECO:0000256" key="2">
    <source>
        <dbReference type="SAM" id="MobiDB-lite"/>
    </source>
</evidence>
<comment type="caution">
    <text evidence="4">The sequence shown here is derived from an EMBL/GenBank/DDBJ whole genome shotgun (WGS) entry which is preliminary data.</text>
</comment>
<feature type="region of interest" description="Disordered" evidence="2">
    <location>
        <begin position="195"/>
        <end position="291"/>
    </location>
</feature>
<feature type="compositionally biased region" description="Low complexity" evidence="2">
    <location>
        <begin position="195"/>
        <end position="233"/>
    </location>
</feature>
<evidence type="ECO:0000313" key="5">
    <source>
        <dbReference type="Proteomes" id="UP000650467"/>
    </source>
</evidence>
<feature type="compositionally biased region" description="Low complexity" evidence="2">
    <location>
        <begin position="132"/>
        <end position="144"/>
    </location>
</feature>
<dbReference type="EMBL" id="JAEHOC010000047">
    <property type="protein sequence ID" value="KAG2426566.1"/>
    <property type="molecule type" value="Genomic_DNA"/>
</dbReference>
<dbReference type="GO" id="GO:0005739">
    <property type="term" value="C:mitochondrion"/>
    <property type="evidence" value="ECO:0007669"/>
    <property type="project" value="UniProtKB-ARBA"/>
</dbReference>
<feature type="region of interest" description="Disordered" evidence="2">
    <location>
        <begin position="445"/>
        <end position="544"/>
    </location>
</feature>
<gene>
    <name evidence="4" type="ORF">HXX76_011790</name>
</gene>
<feature type="compositionally biased region" description="Gly residues" evidence="2">
    <location>
        <begin position="234"/>
        <end position="275"/>
    </location>
</feature>
<keyword evidence="5" id="KW-1185">Reference proteome</keyword>
<dbReference type="Pfam" id="PF02582">
    <property type="entry name" value="DUF155"/>
    <property type="match status" value="1"/>
</dbReference>
<dbReference type="PANTHER" id="PTHR16255:SF1">
    <property type="entry name" value="REQUIRED FOR MEIOTIC NUCLEAR DIVISION PROTEIN 1 HOMOLOG"/>
    <property type="match status" value="1"/>
</dbReference>
<protein>
    <recommendedName>
        <fullName evidence="3">DUF155 domain-containing protein</fullName>
    </recommendedName>
</protein>
<dbReference type="InterPro" id="IPR003734">
    <property type="entry name" value="DUF155"/>
</dbReference>
<name>A0A835VVE1_CHLIN</name>
<feature type="compositionally biased region" description="Low complexity" evidence="2">
    <location>
        <begin position="501"/>
        <end position="517"/>
    </location>
</feature>
<sequence>MAESLRPVAIGDMLTLRHKMRMRLQRRHQSPVFAGAVARVQEPATSRPLHHGPAALLAAARHLRAGAAAPIAAPSTKPSTSSATSSSRNSRAATLIARAGGGANGGLNGAGAGDAAGVARGSSGNAAGGRGAAAAPAPPSLRSAGAGAAGAAAVAAAAAAAASSTATTPLMSLGPEGAMDNSSLASVDWPEWIASATNSSDSSDNLEFDAGPGSSSEPSEAAASPLAAAAAAEAGGGSGGGDSSGGGANGGVTSGVGGRIAGNSGSGSGSKGGSGAAAAAGAGAAGGEGGSAGGPAAVCGRQLAASIPTTTIRIALYAISTGFDRRALEAALRTAYGSTAVKKYPDVMHCLVARSPHEGQPGADAFFFDNGVVACWGMRPEAERALVQDIAGGAVVGPLPDRECENDVFRCTYTTNPVVSGGVAPPASLAPIASLPAPAYPQQPAAALQPAAAPPAAQPQAPSQVHSSLASDADMDAFPGGGGSGSGGGATSAGGGGSGGTTSSRRFARRAASSTGSSGTGGPGAAAGTAAGSTFDPPPPPPRPAVAAIAAAAVAAPPAAVVPPVAAREPLSAVGPFSLLSFPPQIVDDTVLLHLRLVGDVASQLAVSYALAQSTKLSTIEKAVGALVEETRYLPEVLAEHGQVHLSETDIGKLMGKVFVLKRSVILLSNVNDTPDFFWYAPDQLQALYSRITSYCELDSRVELLNSRFSVLQEMLELLRAQEENRHGTRLELVVIWLIVVEVVLGVFELLDLFGVIGPPHSLH</sequence>
<dbReference type="Proteomes" id="UP000650467">
    <property type="component" value="Unassembled WGS sequence"/>
</dbReference>
<dbReference type="OrthoDB" id="18302at2759"/>
<feature type="compositionally biased region" description="Gly residues" evidence="2">
    <location>
        <begin position="479"/>
        <end position="500"/>
    </location>
</feature>
<evidence type="ECO:0000256" key="1">
    <source>
        <dbReference type="ARBA" id="ARBA00008306"/>
    </source>
</evidence>
<dbReference type="InterPro" id="IPR051624">
    <property type="entry name" value="RMD1/Sad1-interacting"/>
</dbReference>